<dbReference type="InterPro" id="IPR027417">
    <property type="entry name" value="P-loop_NTPase"/>
</dbReference>
<organism evidence="2 3">
    <name type="scientific">Bremerella volcania</name>
    <dbReference type="NCBI Taxonomy" id="2527984"/>
    <lineage>
        <taxon>Bacteria</taxon>
        <taxon>Pseudomonadati</taxon>
        <taxon>Planctomycetota</taxon>
        <taxon>Planctomycetia</taxon>
        <taxon>Pirellulales</taxon>
        <taxon>Pirellulaceae</taxon>
        <taxon>Bremerella</taxon>
    </lineage>
</organism>
<dbReference type="Pfam" id="PF07728">
    <property type="entry name" value="AAA_5"/>
    <property type="match status" value="1"/>
</dbReference>
<name>A0A518C605_9BACT</name>
<dbReference type="Gene3D" id="3.40.50.300">
    <property type="entry name" value="P-loop containing nucleotide triphosphate hydrolases"/>
    <property type="match status" value="1"/>
</dbReference>
<dbReference type="RefSeq" id="WP_144971584.1">
    <property type="nucleotide sequence ID" value="NZ_CP036289.1"/>
</dbReference>
<protein>
    <submittedName>
        <fullName evidence="2">AAA domain (Dynein-related subfamily)</fullName>
    </submittedName>
</protein>
<evidence type="ECO:0000313" key="2">
    <source>
        <dbReference type="EMBL" id="QDU74641.1"/>
    </source>
</evidence>
<dbReference type="AlphaFoldDB" id="A0A518C605"/>
<reference evidence="3" key="1">
    <citation type="submission" date="2019-02" db="EMBL/GenBank/DDBJ databases">
        <title>Deep-cultivation of Planctomycetes and their phenomic and genomic characterization uncovers novel biology.</title>
        <authorList>
            <person name="Wiegand S."/>
            <person name="Jogler M."/>
            <person name="Boedeker C."/>
            <person name="Pinto D."/>
            <person name="Vollmers J."/>
            <person name="Rivas-Marin E."/>
            <person name="Kohn T."/>
            <person name="Peeters S.H."/>
            <person name="Heuer A."/>
            <person name="Rast P."/>
            <person name="Oberbeckmann S."/>
            <person name="Bunk B."/>
            <person name="Jeske O."/>
            <person name="Meyerdierks A."/>
            <person name="Storesund J.E."/>
            <person name="Kallscheuer N."/>
            <person name="Luecker S."/>
            <person name="Lage O.M."/>
            <person name="Pohl T."/>
            <person name="Merkel B.J."/>
            <person name="Hornburger P."/>
            <person name="Mueller R.-W."/>
            <person name="Bruemmer F."/>
            <person name="Labrenz M."/>
            <person name="Spormann A.M."/>
            <person name="Op den Camp H."/>
            <person name="Overmann J."/>
            <person name="Amann R."/>
            <person name="Jetten M.S.M."/>
            <person name="Mascher T."/>
            <person name="Medema M.H."/>
            <person name="Devos D.P."/>
            <person name="Kaster A.-K."/>
            <person name="Ovreas L."/>
            <person name="Rohde M."/>
            <person name="Galperin M.Y."/>
            <person name="Jogler C."/>
        </authorList>
    </citation>
    <scope>NUCLEOTIDE SEQUENCE [LARGE SCALE GENOMIC DNA]</scope>
    <source>
        <strain evidence="3">Pan97</strain>
    </source>
</reference>
<dbReference type="GO" id="GO:0005524">
    <property type="term" value="F:ATP binding"/>
    <property type="evidence" value="ECO:0007669"/>
    <property type="project" value="InterPro"/>
</dbReference>
<keyword evidence="3" id="KW-1185">Reference proteome</keyword>
<dbReference type="EMBL" id="CP036289">
    <property type="protein sequence ID" value="QDU74641.1"/>
    <property type="molecule type" value="Genomic_DNA"/>
</dbReference>
<dbReference type="SUPFAM" id="SSF52540">
    <property type="entry name" value="P-loop containing nucleoside triphosphate hydrolases"/>
    <property type="match status" value="1"/>
</dbReference>
<dbReference type="GO" id="GO:0016887">
    <property type="term" value="F:ATP hydrolysis activity"/>
    <property type="evidence" value="ECO:0007669"/>
    <property type="project" value="InterPro"/>
</dbReference>
<dbReference type="Proteomes" id="UP000318626">
    <property type="component" value="Chromosome"/>
</dbReference>
<feature type="domain" description="ATPase dynein-related AAA" evidence="1">
    <location>
        <begin position="23"/>
        <end position="149"/>
    </location>
</feature>
<proteinExistence type="predicted"/>
<evidence type="ECO:0000313" key="3">
    <source>
        <dbReference type="Proteomes" id="UP000318626"/>
    </source>
</evidence>
<evidence type="ECO:0000259" key="1">
    <source>
        <dbReference type="Pfam" id="PF07728"/>
    </source>
</evidence>
<dbReference type="KEGG" id="bvo:Pan97_16530"/>
<dbReference type="OrthoDB" id="9808317at2"/>
<accession>A0A518C605</accession>
<sequence>MMRLPAGDSVVEMIELARHADQPVLLAGRHGVGKSSLFEEAARRQGIDIIVRDLSLMEPVDLIGIPRINDDGRTEYHPPSFLPCKGEGLLVIEELNRCPRYVQVPCLQLLTDRRLNDYALPPGWLPCAAINDGEQYLVDELDDALTSRFVQVRIEPDSTAWATWARHPGNVHDKIVDFVEQSPGVFDDPQSNPRAWTYASNLLKSWEELRSGDDALAVALAGVVGETWAVAFLEYYGTNAARPLQPQEITEDYLTHRGQFLNWINDTRLDLVSASLDSLQKHLQRQRDYEAVAHDPEAKRNVEQFLFDLPPDLRRLARGWLKDRGFHELKVPRKSRL</sequence>
<dbReference type="InterPro" id="IPR011704">
    <property type="entry name" value="ATPase_dyneun-rel_AAA"/>
</dbReference>
<gene>
    <name evidence="2" type="ORF">Pan97_16530</name>
</gene>